<evidence type="ECO:0000256" key="1">
    <source>
        <dbReference type="ARBA" id="ARBA00023002"/>
    </source>
</evidence>
<dbReference type="SUPFAM" id="SSF55347">
    <property type="entry name" value="Glyceraldehyde-3-phosphate dehydrogenase-like, C-terminal domain"/>
    <property type="match status" value="1"/>
</dbReference>
<dbReference type="Gene3D" id="3.30.360.10">
    <property type="entry name" value="Dihydrodipicolinate Reductase, domain 2"/>
    <property type="match status" value="1"/>
</dbReference>
<evidence type="ECO:0000259" key="2">
    <source>
        <dbReference type="Pfam" id="PF01408"/>
    </source>
</evidence>
<dbReference type="AlphaFoldDB" id="A0A4R2K6Q8"/>
<dbReference type="InterPro" id="IPR036291">
    <property type="entry name" value="NAD(P)-bd_dom_sf"/>
</dbReference>
<proteinExistence type="predicted"/>
<keyword evidence="1" id="KW-0560">Oxidoreductase</keyword>
<dbReference type="PANTHER" id="PTHR43818">
    <property type="entry name" value="BCDNA.GH03377"/>
    <property type="match status" value="1"/>
</dbReference>
<accession>A0A4R2K6Q8</accession>
<keyword evidence="5" id="KW-1185">Reference proteome</keyword>
<evidence type="ECO:0000313" key="4">
    <source>
        <dbReference type="EMBL" id="TCO62035.1"/>
    </source>
</evidence>
<dbReference type="GO" id="GO:0016491">
    <property type="term" value="F:oxidoreductase activity"/>
    <property type="evidence" value="ECO:0007669"/>
    <property type="project" value="UniProtKB-KW"/>
</dbReference>
<protein>
    <submittedName>
        <fullName evidence="4">Putative dehydrogenase</fullName>
    </submittedName>
</protein>
<reference evidence="4 5" key="1">
    <citation type="submission" date="2019-03" db="EMBL/GenBank/DDBJ databases">
        <title>Genomic Encyclopedia of Type Strains, Phase IV (KMG-IV): sequencing the most valuable type-strain genomes for metagenomic binning, comparative biology and taxonomic classification.</title>
        <authorList>
            <person name="Goeker M."/>
        </authorList>
    </citation>
    <scope>NUCLEOTIDE SEQUENCE [LARGE SCALE GENOMIC DNA]</scope>
    <source>
        <strain evidence="4 5">DSM 45934</strain>
    </source>
</reference>
<name>A0A4R2K6Q8_9PSEU</name>
<dbReference type="SUPFAM" id="SSF51735">
    <property type="entry name" value="NAD(P)-binding Rossmann-fold domains"/>
    <property type="match status" value="1"/>
</dbReference>
<dbReference type="EMBL" id="SLWS01000002">
    <property type="protein sequence ID" value="TCO62035.1"/>
    <property type="molecule type" value="Genomic_DNA"/>
</dbReference>
<dbReference type="Pfam" id="PF22725">
    <property type="entry name" value="GFO_IDH_MocA_C3"/>
    <property type="match status" value="1"/>
</dbReference>
<dbReference type="InterPro" id="IPR055170">
    <property type="entry name" value="GFO_IDH_MocA-like_dom"/>
</dbReference>
<feature type="domain" description="Gfo/Idh/MocA-like oxidoreductase N-terminal" evidence="2">
    <location>
        <begin position="3"/>
        <end position="115"/>
    </location>
</feature>
<dbReference type="InterPro" id="IPR050463">
    <property type="entry name" value="Gfo/Idh/MocA_oxidrdct_glycsds"/>
</dbReference>
<gene>
    <name evidence="4" type="ORF">EV192_102172</name>
</gene>
<comment type="caution">
    <text evidence="4">The sequence shown here is derived from an EMBL/GenBank/DDBJ whole genome shotgun (WGS) entry which is preliminary data.</text>
</comment>
<dbReference type="RefSeq" id="WP_132113508.1">
    <property type="nucleotide sequence ID" value="NZ_SLWS01000002.1"/>
</dbReference>
<feature type="domain" description="GFO/IDH/MocA-like oxidoreductase" evidence="3">
    <location>
        <begin position="136"/>
        <end position="263"/>
    </location>
</feature>
<dbReference type="GO" id="GO:0000166">
    <property type="term" value="F:nucleotide binding"/>
    <property type="evidence" value="ECO:0007669"/>
    <property type="project" value="InterPro"/>
</dbReference>
<organism evidence="4 5">
    <name type="scientific">Actinocrispum wychmicini</name>
    <dbReference type="NCBI Taxonomy" id="1213861"/>
    <lineage>
        <taxon>Bacteria</taxon>
        <taxon>Bacillati</taxon>
        <taxon>Actinomycetota</taxon>
        <taxon>Actinomycetes</taxon>
        <taxon>Pseudonocardiales</taxon>
        <taxon>Pseudonocardiaceae</taxon>
        <taxon>Actinocrispum</taxon>
    </lineage>
</organism>
<evidence type="ECO:0000313" key="5">
    <source>
        <dbReference type="Proteomes" id="UP000295680"/>
    </source>
</evidence>
<dbReference type="Proteomes" id="UP000295680">
    <property type="component" value="Unassembled WGS sequence"/>
</dbReference>
<dbReference type="Pfam" id="PF01408">
    <property type="entry name" value="GFO_IDH_MocA"/>
    <property type="match status" value="1"/>
</dbReference>
<dbReference type="InterPro" id="IPR000683">
    <property type="entry name" value="Gfo/Idh/MocA-like_OxRdtase_N"/>
</dbReference>
<dbReference type="Gene3D" id="3.40.50.720">
    <property type="entry name" value="NAD(P)-binding Rossmann-like Domain"/>
    <property type="match status" value="1"/>
</dbReference>
<sequence>MTRIVLFGHGWWAQKYLVPGLRSVPGADLVALCGRDTGRAQAAAANLGVGRTFTDIHAMLEATEPDGLLIVSPPSSHVDAVRAAGAQGVPVFCEKPLGRNGTETAEMVTACANVPTIVGFTQRWHPGVRLAARLTDELGRLRHLRYTSASCIAANAQAAWDWRSDSQQYAYGVLSDLGPHAVDIAEWLGGEITDVTATAHTVFPDRPDGRNGRRAVDNWDDCVVSARTADDVAVSLALTRVLPPSPYRRFQHRLELVGDSGTLTYDSDRPAEVVLTTGGAAPRVVRADGPDLNGTTPGSFQEFMAVSDHAAAREAADILAVFGGQKPTAAPTVADGHRGQVVLDAAAASARTRTWTHLKKASSP</sequence>
<evidence type="ECO:0000259" key="3">
    <source>
        <dbReference type="Pfam" id="PF22725"/>
    </source>
</evidence>
<dbReference type="PANTHER" id="PTHR43818:SF11">
    <property type="entry name" value="BCDNA.GH03377"/>
    <property type="match status" value="1"/>
</dbReference>
<dbReference type="OrthoDB" id="9792085at2"/>